<sequence>MCQLKWLGEGGVVMSQASKVSGGMLLAALFLLSAAPPVQGEVLGEAICGSLDNPYGPFDYRTDKHKLAVVERHHFNRDVESLRAGITTSKVGGDISYTLRAFPNHHRALHAVARLAVKEKKARPGGSQYSIDCWFDRAMRFSPDDGMVPLTYGIYLFQIGKKEKSLKMLETAEKLGENSGNFHYNAGLIYADLKKYDRALEHAHAAYAKGFNLPGLRGKLEKAGKWQDPAPRKQN</sequence>
<gene>
    <name evidence="1" type="ORF">GO608_10700</name>
</gene>
<dbReference type="Gene3D" id="1.25.40.10">
    <property type="entry name" value="Tetratricopeptide repeat domain"/>
    <property type="match status" value="1"/>
</dbReference>
<accession>A0ABX1N3E7</accession>
<name>A0ABX1N3E7_9RHOO</name>
<organism evidence="1 2">
    <name type="scientific">Aromatoleum buckelii</name>
    <dbReference type="NCBI Taxonomy" id="200254"/>
    <lineage>
        <taxon>Bacteria</taxon>
        <taxon>Pseudomonadati</taxon>
        <taxon>Pseudomonadota</taxon>
        <taxon>Betaproteobacteria</taxon>
        <taxon>Rhodocyclales</taxon>
        <taxon>Rhodocyclaceae</taxon>
        <taxon>Aromatoleum</taxon>
    </lineage>
</organism>
<dbReference type="EMBL" id="WTVH01000018">
    <property type="protein sequence ID" value="NMF93794.1"/>
    <property type="molecule type" value="Genomic_DNA"/>
</dbReference>
<dbReference type="RefSeq" id="WP_169199051.1">
    <property type="nucleotide sequence ID" value="NZ_WTVH02000009.1"/>
</dbReference>
<dbReference type="InterPro" id="IPR011990">
    <property type="entry name" value="TPR-like_helical_dom_sf"/>
</dbReference>
<protein>
    <recommendedName>
        <fullName evidence="3">Tetratricopeptide repeat protein</fullName>
    </recommendedName>
</protein>
<proteinExistence type="predicted"/>
<reference evidence="1" key="1">
    <citation type="submission" date="2019-12" db="EMBL/GenBank/DDBJ databases">
        <title>Comparative genomics gives insights into the taxonomy of the Azoarcus-Aromatoleum group and reveals separate origins of nif in the plant-associated Azoarcus and non-plant-associated Aromatoleum sub-groups.</title>
        <authorList>
            <person name="Lafos M."/>
            <person name="Maluk M."/>
            <person name="Batista M."/>
            <person name="Junghare M."/>
            <person name="Carmona M."/>
            <person name="Faoro H."/>
            <person name="Cruz L.M."/>
            <person name="Battistoni F."/>
            <person name="De Souza E."/>
            <person name="Pedrosa F."/>
            <person name="Chen W.-M."/>
            <person name="Poole P.S."/>
            <person name="Dixon R.A."/>
            <person name="James E.K."/>
        </authorList>
    </citation>
    <scope>NUCLEOTIDE SEQUENCE</scope>
    <source>
        <strain evidence="1">U120</strain>
    </source>
</reference>
<keyword evidence="2" id="KW-1185">Reference proteome</keyword>
<evidence type="ECO:0000313" key="2">
    <source>
        <dbReference type="Proteomes" id="UP000601990"/>
    </source>
</evidence>
<dbReference type="Proteomes" id="UP000601990">
    <property type="component" value="Unassembled WGS sequence"/>
</dbReference>
<dbReference type="SUPFAM" id="SSF48452">
    <property type="entry name" value="TPR-like"/>
    <property type="match status" value="1"/>
</dbReference>
<comment type="caution">
    <text evidence="1">The sequence shown here is derived from an EMBL/GenBank/DDBJ whole genome shotgun (WGS) entry which is preliminary data.</text>
</comment>
<evidence type="ECO:0000313" key="1">
    <source>
        <dbReference type="EMBL" id="NMF93794.1"/>
    </source>
</evidence>
<evidence type="ECO:0008006" key="3">
    <source>
        <dbReference type="Google" id="ProtNLM"/>
    </source>
</evidence>